<organism evidence="7 8">
    <name type="scientific">Limihaloglobus sulfuriphilus</name>
    <dbReference type="NCBI Taxonomy" id="1851148"/>
    <lineage>
        <taxon>Bacteria</taxon>
        <taxon>Pseudomonadati</taxon>
        <taxon>Planctomycetota</taxon>
        <taxon>Phycisphaerae</taxon>
        <taxon>Sedimentisphaerales</taxon>
        <taxon>Sedimentisphaeraceae</taxon>
        <taxon>Limihaloglobus</taxon>
    </lineage>
</organism>
<keyword evidence="3" id="KW-0560">Oxidoreductase</keyword>
<protein>
    <submittedName>
        <fullName evidence="7">Putative FAD-binding dehydrogenase</fullName>
    </submittedName>
</protein>
<evidence type="ECO:0000256" key="6">
    <source>
        <dbReference type="SAM" id="SignalP"/>
    </source>
</evidence>
<dbReference type="Proteomes" id="UP000188181">
    <property type="component" value="Chromosome"/>
</dbReference>
<evidence type="ECO:0000256" key="3">
    <source>
        <dbReference type="ARBA" id="ARBA00023002"/>
    </source>
</evidence>
<dbReference type="Gene3D" id="3.50.50.60">
    <property type="entry name" value="FAD/NAD(P)-binding domain"/>
    <property type="match status" value="2"/>
</dbReference>
<dbReference type="PANTHER" id="PTHR43498">
    <property type="entry name" value="FERREDOXIN:COB-COM HETERODISULFIDE REDUCTASE SUBUNIT A"/>
    <property type="match status" value="1"/>
</dbReference>
<dbReference type="Gene3D" id="1.25.10.10">
    <property type="entry name" value="Leucine-rich Repeat Variant"/>
    <property type="match status" value="1"/>
</dbReference>
<sequence>MLKFKLLILALFISIQPVFSGYPETVKETARDIPVIDSVDVVVVGGSTGGVSAAIAAAREGASVFLAGGATYLGDDMCSTYQLWLEDGEKPLNSLAEKIYAADETDESSGRYVTPRPMHVKRTLENALLNAGVRFLFSTYGCDLVFSEGGELVGVCIVNRSGRQVILCKTVIDATGNAAMARMAGVKVRAAADGKGEFKRVVLGGTAAVNENIVSSRALKSPHWQPRLEKVPETEGKAWKVGPPEDWDGNMIEYTLSLPMPDQSFESFAKAQQRARDATWSPDQFDASAQLYYVLQESIVCRKRLSGSFAADSVSLDCFRPENADNLYVLGGCADLERNLAKKLIRPVNLMLVGERIGRAAAKESSARVEIKMPEKADFLPQLPARGSNRGELREVLSGLRMTQAPQASIKSTERNIPVLGRYDVVVVGGGTGGAPAAISSARNGMKTLVVEYQNGLGGVSTLGMIGIYWYGNRAGFTAEIDEGVKSMGPKGQVPKYNYVDVWNAEYRMEWFRKEILEAGGEIWFNATGCGALVENDKTRGVIVATPHGRGVVLCDVVIDSTGSADIAIAAGADYNYTDAEHAAMQGTGLPYKDIHNTGKNTPWYTNTDYTFVNEADMLDVWRAFIGAREKFSEHYDLSTIIDSRERRRIVGDYELDPLDVINDRTFDDTINLSRSNFDSHGYTIHPFFMLKAPDKKAIEVRVPYRCLIPKALDNMLVTGLGISAHRDSIPLVRMQPDIQNQGYAAGAAAAMAVKAKCSVRDIDIRRLQMHLVGKGCIPAGILEEKESAPLTLEELEDKVAKVTENYEGLGHILERPQDSIPLLREAYRNAENDEEKLVYAHILGVMNDHFSADYLIEYVSQNPWDEGWNFTGMGQFGASMSYLDSVIIALGRTGDKRAIEPIIEKTRRLGGKSQFSHYRAVAVAFETLGDKRAARPLAELLGKEGMTGHTVTLDDIQSEERKYFTDRSLSLREIVLARALFRCGDYNGLGRKILEEYAKDLRGLYSRHAVSILRQNQD</sequence>
<gene>
    <name evidence="7" type="ORF">SMSP2_00124</name>
</gene>
<dbReference type="InterPro" id="IPR011989">
    <property type="entry name" value="ARM-like"/>
</dbReference>
<evidence type="ECO:0000256" key="4">
    <source>
        <dbReference type="ARBA" id="ARBA00023004"/>
    </source>
</evidence>
<dbReference type="AlphaFoldDB" id="A0A1Q2MAV2"/>
<dbReference type="OrthoDB" id="287984at2"/>
<keyword evidence="5" id="KW-0411">Iron-sulfur</keyword>
<accession>A0A1Q2MAV2</accession>
<name>A0A1Q2MAV2_9BACT</name>
<dbReference type="RefSeq" id="WP_146682098.1">
    <property type="nucleotide sequence ID" value="NZ_CP019646.1"/>
</dbReference>
<evidence type="ECO:0000256" key="5">
    <source>
        <dbReference type="ARBA" id="ARBA00023014"/>
    </source>
</evidence>
<dbReference type="GO" id="GO:0016491">
    <property type="term" value="F:oxidoreductase activity"/>
    <property type="evidence" value="ECO:0007669"/>
    <property type="project" value="UniProtKB-KW"/>
</dbReference>
<dbReference type="PRINTS" id="PR00411">
    <property type="entry name" value="PNDRDTASEI"/>
</dbReference>
<dbReference type="KEGG" id="pbas:SMSP2_00124"/>
<keyword evidence="8" id="KW-1185">Reference proteome</keyword>
<evidence type="ECO:0000256" key="2">
    <source>
        <dbReference type="ARBA" id="ARBA00022723"/>
    </source>
</evidence>
<dbReference type="SUPFAM" id="SSF51905">
    <property type="entry name" value="FAD/NAD(P)-binding domain"/>
    <property type="match status" value="2"/>
</dbReference>
<keyword evidence="2" id="KW-0479">Metal-binding</keyword>
<feature type="signal peptide" evidence="6">
    <location>
        <begin position="1"/>
        <end position="20"/>
    </location>
</feature>
<proteinExistence type="predicted"/>
<dbReference type="EMBL" id="CP019646">
    <property type="protein sequence ID" value="AQQ69790.1"/>
    <property type="molecule type" value="Genomic_DNA"/>
</dbReference>
<keyword evidence="6" id="KW-0732">Signal</keyword>
<dbReference type="InterPro" id="IPR036188">
    <property type="entry name" value="FAD/NAD-bd_sf"/>
</dbReference>
<dbReference type="InterPro" id="IPR039650">
    <property type="entry name" value="HdrA-like"/>
</dbReference>
<evidence type="ECO:0000256" key="1">
    <source>
        <dbReference type="ARBA" id="ARBA00022485"/>
    </source>
</evidence>
<dbReference type="PANTHER" id="PTHR43498:SF1">
    <property type="entry name" value="COB--COM HETERODISULFIDE REDUCTASE IRON-SULFUR SUBUNIT A"/>
    <property type="match status" value="1"/>
</dbReference>
<evidence type="ECO:0000313" key="8">
    <source>
        <dbReference type="Proteomes" id="UP000188181"/>
    </source>
</evidence>
<dbReference type="Pfam" id="PF12831">
    <property type="entry name" value="FAD_oxidored"/>
    <property type="match status" value="3"/>
</dbReference>
<reference evidence="8" key="1">
    <citation type="submission" date="2017-02" db="EMBL/GenBank/DDBJ databases">
        <title>Comparative genomics and description of representatives of a novel lineage of planctomycetes thriving in anoxic sediments.</title>
        <authorList>
            <person name="Spring S."/>
            <person name="Bunk B."/>
            <person name="Sproer C."/>
        </authorList>
    </citation>
    <scope>NUCLEOTIDE SEQUENCE [LARGE SCALE GENOMIC DNA]</scope>
    <source>
        <strain evidence="8">SM-Chi-D1</strain>
    </source>
</reference>
<keyword evidence="4" id="KW-0408">Iron</keyword>
<keyword evidence="1" id="KW-0004">4Fe-4S</keyword>
<dbReference type="GO" id="GO:0046872">
    <property type="term" value="F:metal ion binding"/>
    <property type="evidence" value="ECO:0007669"/>
    <property type="project" value="UniProtKB-KW"/>
</dbReference>
<feature type="chain" id="PRO_5012275619" evidence="6">
    <location>
        <begin position="21"/>
        <end position="1019"/>
    </location>
</feature>
<dbReference type="GO" id="GO:0051539">
    <property type="term" value="F:4 iron, 4 sulfur cluster binding"/>
    <property type="evidence" value="ECO:0007669"/>
    <property type="project" value="UniProtKB-KW"/>
</dbReference>
<dbReference type="STRING" id="1851148.SMSP2_00124"/>
<evidence type="ECO:0000313" key="7">
    <source>
        <dbReference type="EMBL" id="AQQ69790.1"/>
    </source>
</evidence>